<keyword evidence="2" id="KW-0285">Flavoprotein</keyword>
<dbReference type="PROSITE" id="PS00623">
    <property type="entry name" value="GMC_OXRED_1"/>
    <property type="match status" value="1"/>
</dbReference>
<dbReference type="GO" id="GO:0050660">
    <property type="term" value="F:flavin adenine dinucleotide binding"/>
    <property type="evidence" value="ECO:0007669"/>
    <property type="project" value="InterPro"/>
</dbReference>
<dbReference type="PANTHER" id="PTHR11552">
    <property type="entry name" value="GLUCOSE-METHANOL-CHOLINE GMC OXIDOREDUCTASE"/>
    <property type="match status" value="1"/>
</dbReference>
<dbReference type="EMBL" id="CAJPEX010000753">
    <property type="protein sequence ID" value="CAG0917101.1"/>
    <property type="molecule type" value="Genomic_DNA"/>
</dbReference>
<dbReference type="GO" id="GO:0016614">
    <property type="term" value="F:oxidoreductase activity, acting on CH-OH group of donors"/>
    <property type="evidence" value="ECO:0007669"/>
    <property type="project" value="InterPro"/>
</dbReference>
<evidence type="ECO:0000313" key="5">
    <source>
        <dbReference type="Proteomes" id="UP000678499"/>
    </source>
</evidence>
<dbReference type="Pfam" id="PF00732">
    <property type="entry name" value="GMC_oxred_N"/>
    <property type="match status" value="1"/>
</dbReference>
<keyword evidence="5" id="KW-1185">Reference proteome</keyword>
<name>A0A7R9GDM0_9CRUS</name>
<proteinExistence type="inferred from homology"/>
<dbReference type="Proteomes" id="UP000678499">
    <property type="component" value="Unassembled WGS sequence"/>
</dbReference>
<evidence type="ECO:0000256" key="1">
    <source>
        <dbReference type="ARBA" id="ARBA00010790"/>
    </source>
</evidence>
<keyword evidence="2" id="KW-0274">FAD</keyword>
<dbReference type="InterPro" id="IPR036188">
    <property type="entry name" value="FAD/NAD-bd_sf"/>
</dbReference>
<organism evidence="4">
    <name type="scientific">Notodromas monacha</name>
    <dbReference type="NCBI Taxonomy" id="399045"/>
    <lineage>
        <taxon>Eukaryota</taxon>
        <taxon>Metazoa</taxon>
        <taxon>Ecdysozoa</taxon>
        <taxon>Arthropoda</taxon>
        <taxon>Crustacea</taxon>
        <taxon>Oligostraca</taxon>
        <taxon>Ostracoda</taxon>
        <taxon>Podocopa</taxon>
        <taxon>Podocopida</taxon>
        <taxon>Cypridocopina</taxon>
        <taxon>Cypridoidea</taxon>
        <taxon>Cyprididae</taxon>
        <taxon>Notodromas</taxon>
    </lineage>
</organism>
<dbReference type="InterPro" id="IPR012132">
    <property type="entry name" value="GMC_OxRdtase"/>
</dbReference>
<feature type="non-terminal residue" evidence="4">
    <location>
        <position position="131"/>
    </location>
</feature>
<dbReference type="OrthoDB" id="269227at2759"/>
<sequence length="131" mass="14937">MREAGSKGRKGRKTTKQRVRMSIHLLAPARFRLGFSRGAGRGIRGPGRGTRCNWPRGKVLGGSSVLNYMVYIRGNINDYDNWERMGNYGWGFRDVLHYFKKSEDNLNPYVVRNRSGRRQRGSCPGSARLTT</sequence>
<gene>
    <name evidence="4" type="ORF">NMOB1V02_LOCUS4692</name>
</gene>
<dbReference type="Gene3D" id="3.30.560.10">
    <property type="entry name" value="Glucose Oxidase, domain 3"/>
    <property type="match status" value="1"/>
</dbReference>
<reference evidence="4" key="1">
    <citation type="submission" date="2020-11" db="EMBL/GenBank/DDBJ databases">
        <authorList>
            <person name="Tran Van P."/>
        </authorList>
    </citation>
    <scope>NUCLEOTIDE SEQUENCE</scope>
</reference>
<dbReference type="PANTHER" id="PTHR11552:SF227">
    <property type="entry name" value="GLUCOSE DEHYDROGENASE [FAD, QUINONE]-LIKE PROTEIN"/>
    <property type="match status" value="1"/>
</dbReference>
<dbReference type="Gene3D" id="3.50.50.60">
    <property type="entry name" value="FAD/NAD(P)-binding domain"/>
    <property type="match status" value="1"/>
</dbReference>
<protein>
    <recommendedName>
        <fullName evidence="3">Glucose-methanol-choline oxidoreductase N-terminal domain-containing protein</fullName>
    </recommendedName>
</protein>
<comment type="similarity">
    <text evidence="1 2">Belongs to the GMC oxidoreductase family.</text>
</comment>
<dbReference type="EMBL" id="OA882790">
    <property type="protein sequence ID" value="CAD7276949.1"/>
    <property type="molecule type" value="Genomic_DNA"/>
</dbReference>
<evidence type="ECO:0000256" key="2">
    <source>
        <dbReference type="RuleBase" id="RU003968"/>
    </source>
</evidence>
<dbReference type="SUPFAM" id="SSF51905">
    <property type="entry name" value="FAD/NAD(P)-binding domain"/>
    <property type="match status" value="1"/>
</dbReference>
<feature type="domain" description="Glucose-methanol-choline oxidoreductase N-terminal" evidence="3">
    <location>
        <begin position="57"/>
        <end position="80"/>
    </location>
</feature>
<accession>A0A7R9GDM0</accession>
<evidence type="ECO:0000313" key="4">
    <source>
        <dbReference type="EMBL" id="CAD7276949.1"/>
    </source>
</evidence>
<evidence type="ECO:0000259" key="3">
    <source>
        <dbReference type="PROSITE" id="PS00623"/>
    </source>
</evidence>
<dbReference type="AlphaFoldDB" id="A0A7R9GDM0"/>
<dbReference type="InterPro" id="IPR000172">
    <property type="entry name" value="GMC_OxRdtase_N"/>
</dbReference>